<gene>
    <name evidence="3" type="ORF">LPB301_06690</name>
</gene>
<accession>A0A1B8U3C5</accession>
<dbReference type="CDD" id="cd03801">
    <property type="entry name" value="GT4_PimA-like"/>
    <property type="match status" value="1"/>
</dbReference>
<dbReference type="Pfam" id="PF00534">
    <property type="entry name" value="Glycos_transf_1"/>
    <property type="match status" value="1"/>
</dbReference>
<protein>
    <recommendedName>
        <fullName evidence="5">Glycosyltransferase</fullName>
    </recommendedName>
</protein>
<feature type="domain" description="Glycosyltransferase subfamily 4-like N-terminal" evidence="2">
    <location>
        <begin position="55"/>
        <end position="155"/>
    </location>
</feature>
<dbReference type="OrthoDB" id="7560678at2"/>
<dbReference type="STRING" id="996801.BW723_09725"/>
<proteinExistence type="predicted"/>
<comment type="caution">
    <text evidence="3">The sequence shown here is derived from an EMBL/GenBank/DDBJ whole genome shotgun (WGS) entry which is preliminary data.</text>
</comment>
<sequence length="349" mass="39997">MLMIKHIVHINFSITVGGIDTMLVDILNEQCKIARTTLVIINDKIDDTVLKTLNPEVRVIKINRKEGAKDVLKIFKLNMILFKLNPSIIHCHNSNVVNFLVFKKCPIVLTVHDINYSTKSYHKYTHIFAISKAVKRDIEKNGNFPVSVIYNGVNEQLIRRKTEQNNKEEFKLVIVSRLEHVKKGQDLALKAIKNLSSNYKVRLDLIGNGNSLAYLKNLTLELGLNDKVNFLGVKSRNYIHENLKNYDLLIQPSRYEGFGLTIVEAMFAKIPVLASDIDGPSEILNKGEFGFCFKSNNLEDLILKLDAIIFNYTSFYNKSVNKAYLRAKEEFSISSTSKNYINYYKKILK</sequence>
<evidence type="ECO:0008006" key="5">
    <source>
        <dbReference type="Google" id="ProtNLM"/>
    </source>
</evidence>
<dbReference type="EMBL" id="LSFL01000015">
    <property type="protein sequence ID" value="OBY66373.1"/>
    <property type="molecule type" value="Genomic_DNA"/>
</dbReference>
<keyword evidence="4" id="KW-1185">Reference proteome</keyword>
<dbReference type="SUPFAM" id="SSF53756">
    <property type="entry name" value="UDP-Glycosyltransferase/glycogen phosphorylase"/>
    <property type="match status" value="1"/>
</dbReference>
<dbReference type="AlphaFoldDB" id="A0A1B8U3C5"/>
<evidence type="ECO:0000259" key="2">
    <source>
        <dbReference type="Pfam" id="PF13439"/>
    </source>
</evidence>
<dbReference type="PANTHER" id="PTHR12526:SF630">
    <property type="entry name" value="GLYCOSYLTRANSFERASE"/>
    <property type="match status" value="1"/>
</dbReference>
<dbReference type="Pfam" id="PF13439">
    <property type="entry name" value="Glyco_transf_4"/>
    <property type="match status" value="1"/>
</dbReference>
<organism evidence="3 4">
    <name type="scientific">Polaribacter reichenbachii</name>
    <dbReference type="NCBI Taxonomy" id="996801"/>
    <lineage>
        <taxon>Bacteria</taxon>
        <taxon>Pseudomonadati</taxon>
        <taxon>Bacteroidota</taxon>
        <taxon>Flavobacteriia</taxon>
        <taxon>Flavobacteriales</taxon>
        <taxon>Flavobacteriaceae</taxon>
    </lineage>
</organism>
<evidence type="ECO:0000259" key="1">
    <source>
        <dbReference type="Pfam" id="PF00534"/>
    </source>
</evidence>
<reference evidence="4" key="1">
    <citation type="submission" date="2016-02" db="EMBL/GenBank/DDBJ databases">
        <title>Paenibacillus sp. LPB0068, isolated from Crassostrea gigas.</title>
        <authorList>
            <person name="Shin S.-K."/>
            <person name="Yi H."/>
        </authorList>
    </citation>
    <scope>NUCLEOTIDE SEQUENCE [LARGE SCALE GENOMIC DNA]</scope>
    <source>
        <strain evidence="4">KCTC 23969</strain>
    </source>
</reference>
<dbReference type="InterPro" id="IPR001296">
    <property type="entry name" value="Glyco_trans_1"/>
</dbReference>
<dbReference type="InterPro" id="IPR028098">
    <property type="entry name" value="Glyco_trans_4-like_N"/>
</dbReference>
<dbReference type="GO" id="GO:0016757">
    <property type="term" value="F:glycosyltransferase activity"/>
    <property type="evidence" value="ECO:0007669"/>
    <property type="project" value="InterPro"/>
</dbReference>
<dbReference type="Gene3D" id="3.40.50.2000">
    <property type="entry name" value="Glycogen Phosphorylase B"/>
    <property type="match status" value="2"/>
</dbReference>
<evidence type="ECO:0000313" key="3">
    <source>
        <dbReference type="EMBL" id="OBY66373.1"/>
    </source>
</evidence>
<evidence type="ECO:0000313" key="4">
    <source>
        <dbReference type="Proteomes" id="UP000092612"/>
    </source>
</evidence>
<name>A0A1B8U3C5_9FLAO</name>
<dbReference type="Proteomes" id="UP000092612">
    <property type="component" value="Unassembled WGS sequence"/>
</dbReference>
<dbReference type="PANTHER" id="PTHR12526">
    <property type="entry name" value="GLYCOSYLTRANSFERASE"/>
    <property type="match status" value="1"/>
</dbReference>
<feature type="domain" description="Glycosyl transferase family 1" evidence="1">
    <location>
        <begin position="160"/>
        <end position="312"/>
    </location>
</feature>